<comment type="caution">
    <text evidence="2">The sequence shown here is derived from an EMBL/GenBank/DDBJ whole genome shotgun (WGS) entry which is preliminary data.</text>
</comment>
<name>A0A9W6L1R2_9PSEU</name>
<reference evidence="2" key="1">
    <citation type="journal article" date="2014" name="Int. J. Syst. Evol. Microbiol.">
        <title>Complete genome sequence of Corynebacterium casei LMG S-19264T (=DSM 44701T), isolated from a smear-ripened cheese.</title>
        <authorList>
            <consortium name="US DOE Joint Genome Institute (JGI-PGF)"/>
            <person name="Walter F."/>
            <person name="Albersmeier A."/>
            <person name="Kalinowski J."/>
            <person name="Ruckert C."/>
        </authorList>
    </citation>
    <scope>NUCLEOTIDE SEQUENCE</scope>
    <source>
        <strain evidence="2">VKM Ac-1069</strain>
    </source>
</reference>
<accession>A0A9W6L1R2</accession>
<keyword evidence="3" id="KW-1185">Reference proteome</keyword>
<protein>
    <submittedName>
        <fullName evidence="2">Uncharacterized protein</fullName>
    </submittedName>
</protein>
<dbReference type="Proteomes" id="UP001143463">
    <property type="component" value="Unassembled WGS sequence"/>
</dbReference>
<evidence type="ECO:0000256" key="1">
    <source>
        <dbReference type="SAM" id="MobiDB-lite"/>
    </source>
</evidence>
<evidence type="ECO:0000313" key="3">
    <source>
        <dbReference type="Proteomes" id="UP001143463"/>
    </source>
</evidence>
<proteinExistence type="predicted"/>
<dbReference type="EMBL" id="BSFQ01000007">
    <property type="protein sequence ID" value="GLL11220.1"/>
    <property type="molecule type" value="Genomic_DNA"/>
</dbReference>
<feature type="region of interest" description="Disordered" evidence="1">
    <location>
        <begin position="77"/>
        <end position="127"/>
    </location>
</feature>
<sequence length="198" mass="19711">MTGALTRRTAGTLFRASLGRLRRRGSFGVRQLAVAAVLVLVGGALALCCCTDSPGRAEAGSAANAPAAVGLVAHRADPDQHDSGADTGDGRVLSATENPDAGTARLSASTAVHRATPGRAAERAGQGVRVAETCGAGATSDAAATAPPGRAMLTAPTATAVVSTAPLAPPAVIRAVDAQLLDHLVAQASPYRLCVMRT</sequence>
<evidence type="ECO:0000313" key="2">
    <source>
        <dbReference type="EMBL" id="GLL11220.1"/>
    </source>
</evidence>
<reference evidence="2" key="2">
    <citation type="submission" date="2023-01" db="EMBL/GenBank/DDBJ databases">
        <authorList>
            <person name="Sun Q."/>
            <person name="Evtushenko L."/>
        </authorList>
    </citation>
    <scope>NUCLEOTIDE SEQUENCE</scope>
    <source>
        <strain evidence="2">VKM Ac-1069</strain>
    </source>
</reference>
<gene>
    <name evidence="2" type="ORF">GCM10017577_23610</name>
</gene>
<organism evidence="2 3">
    <name type="scientific">Pseudonocardia halophobica</name>
    <dbReference type="NCBI Taxonomy" id="29401"/>
    <lineage>
        <taxon>Bacteria</taxon>
        <taxon>Bacillati</taxon>
        <taxon>Actinomycetota</taxon>
        <taxon>Actinomycetes</taxon>
        <taxon>Pseudonocardiales</taxon>
        <taxon>Pseudonocardiaceae</taxon>
        <taxon>Pseudonocardia</taxon>
    </lineage>
</organism>
<dbReference type="RefSeq" id="WP_037039072.1">
    <property type="nucleotide sequence ID" value="NZ_BAAAUZ010000025.1"/>
</dbReference>
<dbReference type="AlphaFoldDB" id="A0A9W6L1R2"/>